<keyword evidence="2" id="KW-0963">Cytoplasm</keyword>
<feature type="compositionally biased region" description="Polar residues" evidence="3">
    <location>
        <begin position="45"/>
        <end position="57"/>
    </location>
</feature>
<dbReference type="PANTHER" id="PTHR10663">
    <property type="entry name" value="GUANYL-NUCLEOTIDE EXCHANGE FACTOR"/>
    <property type="match status" value="1"/>
</dbReference>
<dbReference type="GO" id="GO:0032012">
    <property type="term" value="P:regulation of ARF protein signal transduction"/>
    <property type="evidence" value="ECO:0007669"/>
    <property type="project" value="InterPro"/>
</dbReference>
<dbReference type="Gene3D" id="1.10.220.20">
    <property type="match status" value="1"/>
</dbReference>
<reference evidence="5" key="1">
    <citation type="submission" date="2023-08" db="EMBL/GenBank/DDBJ databases">
        <authorList>
            <person name="Audoor S."/>
            <person name="Bilcke G."/>
        </authorList>
    </citation>
    <scope>NUCLEOTIDE SEQUENCE</scope>
</reference>
<dbReference type="Pfam" id="PF01369">
    <property type="entry name" value="Sec7"/>
    <property type="match status" value="1"/>
</dbReference>
<feature type="compositionally biased region" description="Polar residues" evidence="3">
    <location>
        <begin position="479"/>
        <end position="498"/>
    </location>
</feature>
<feature type="region of interest" description="Disordered" evidence="3">
    <location>
        <begin position="834"/>
        <end position="856"/>
    </location>
</feature>
<feature type="compositionally biased region" description="Basic and acidic residues" evidence="3">
    <location>
        <begin position="1327"/>
        <end position="1339"/>
    </location>
</feature>
<dbReference type="GO" id="GO:0005737">
    <property type="term" value="C:cytoplasm"/>
    <property type="evidence" value="ECO:0007669"/>
    <property type="project" value="UniProtKB-SubCell"/>
</dbReference>
<dbReference type="Gene3D" id="1.10.1000.11">
    <property type="entry name" value="Arf Nucleotide-binding Site Opener,domain 2"/>
    <property type="match status" value="1"/>
</dbReference>
<evidence type="ECO:0000313" key="6">
    <source>
        <dbReference type="Proteomes" id="UP001295423"/>
    </source>
</evidence>
<dbReference type="GO" id="GO:0005085">
    <property type="term" value="F:guanyl-nucleotide exchange factor activity"/>
    <property type="evidence" value="ECO:0007669"/>
    <property type="project" value="InterPro"/>
</dbReference>
<evidence type="ECO:0000256" key="3">
    <source>
        <dbReference type="SAM" id="MobiDB-lite"/>
    </source>
</evidence>
<feature type="region of interest" description="Disordered" evidence="3">
    <location>
        <begin position="479"/>
        <end position="514"/>
    </location>
</feature>
<protein>
    <recommendedName>
        <fullName evidence="4">SEC7 domain-containing protein</fullName>
    </recommendedName>
</protein>
<feature type="domain" description="SEC7" evidence="4">
    <location>
        <begin position="860"/>
        <end position="1056"/>
    </location>
</feature>
<accession>A0AAD2JN27</accession>
<dbReference type="SMART" id="SM00222">
    <property type="entry name" value="Sec7"/>
    <property type="match status" value="1"/>
</dbReference>
<dbReference type="Pfam" id="PF09324">
    <property type="entry name" value="Sec7-like_HDS"/>
    <property type="match status" value="1"/>
</dbReference>
<dbReference type="InterPro" id="IPR016024">
    <property type="entry name" value="ARM-type_fold"/>
</dbReference>
<feature type="region of interest" description="Disordered" evidence="3">
    <location>
        <begin position="1063"/>
        <end position="1084"/>
    </location>
</feature>
<dbReference type="SUPFAM" id="SSF48425">
    <property type="entry name" value="Sec7 domain"/>
    <property type="match status" value="1"/>
</dbReference>
<name>A0AAD2JN27_9STRA</name>
<feature type="compositionally biased region" description="Basic and acidic residues" evidence="3">
    <location>
        <begin position="152"/>
        <end position="162"/>
    </location>
</feature>
<evidence type="ECO:0000259" key="4">
    <source>
        <dbReference type="PROSITE" id="PS50190"/>
    </source>
</evidence>
<feature type="compositionally biased region" description="Polar residues" evidence="3">
    <location>
        <begin position="1072"/>
        <end position="1084"/>
    </location>
</feature>
<evidence type="ECO:0000313" key="5">
    <source>
        <dbReference type="EMBL" id="CAJ1964068.1"/>
    </source>
</evidence>
<feature type="region of interest" description="Disordered" evidence="3">
    <location>
        <begin position="1327"/>
        <end position="1362"/>
    </location>
</feature>
<feature type="region of interest" description="Disordered" evidence="3">
    <location>
        <begin position="1"/>
        <end position="224"/>
    </location>
</feature>
<organism evidence="5 6">
    <name type="scientific">Cylindrotheca closterium</name>
    <dbReference type="NCBI Taxonomy" id="2856"/>
    <lineage>
        <taxon>Eukaryota</taxon>
        <taxon>Sar</taxon>
        <taxon>Stramenopiles</taxon>
        <taxon>Ochrophyta</taxon>
        <taxon>Bacillariophyta</taxon>
        <taxon>Bacillariophyceae</taxon>
        <taxon>Bacillariophycidae</taxon>
        <taxon>Bacillariales</taxon>
        <taxon>Bacillariaceae</taxon>
        <taxon>Cylindrotheca</taxon>
    </lineage>
</organism>
<proteinExistence type="predicted"/>
<feature type="region of interest" description="Disordered" evidence="3">
    <location>
        <begin position="1912"/>
        <end position="1932"/>
    </location>
</feature>
<feature type="region of interest" description="Disordered" evidence="3">
    <location>
        <begin position="539"/>
        <end position="593"/>
    </location>
</feature>
<feature type="compositionally biased region" description="Low complexity" evidence="3">
    <location>
        <begin position="564"/>
        <end position="581"/>
    </location>
</feature>
<sequence length="2156" mass="238669">MDTGMGLFAGLSMSPSKSPEKKPAPPQSDAPPSPPSSQVFDSVGSEDSTPKANSKSKVSLEGGEDAPPAVPISPHSSDAADHGPLQQSPATDKLLGILGGGGNDTRSSVNSASSQNSSSRPGLSKSDAKKKIFVAPNLEKKDGKKHIFVPPELERKNGDRHLAVATEDSEDEADTKEAPKKKPEKPKMDAETLAAFSEDATPLGKKGDNAKQPPASTPSSVVSSSMRGVGVVHPDTPIPNSIVALRLLQKFADKTRPWVSATHGGTQRRPIMAFVFGMPSEYNRRFDAYRELILQIVGEDDNSDEEEEDDIDQDTKANLIIARFCHLISTWGHASAHMAEAEKNSQYQAFCDILAVGLDTATALVSHGCLDGVLIGIGTNQSEYHKAVDFLAESVFASDLSKSRNELSAMKFLLSTGCRVGVNGEAMLRGTHLLQTVRVLYHVYLSTFSSSNKTTARASLQQLVTSVFIRMIASTRSLHNATQTSNQPPPASLTSTDGLHTPHKGGAGIGDDGAFPTQDHRDAFLLLRSLCKLSMRTPPGGKLHSHIGLQASGSNSMWDTSRTGTSDSNGISNSSSSSTKNTPKKKPKVDGKSSDFDKDALRLVSTQAIHPALESKILALQLMLYVLQNTDMKGSFLQQCGPQFHYAIRNYLCASLLKNCTSDNVQVVNLSLRVFVPIIHNFRSILKEEIEAFVTNVFFVILDSPNSPIEHKSLVVTLFDEICSDPTTLAEIFLNYDCDLSAVDLFHRIVNTLSKVARTTEVQDDTVSSTFSLDLSGAEAARMEKIRSANRELRLDAMKALRQVLASLHASITEPMVPEDEVATNLGDKLNAVADKNGSESHKDPSNSNDDDPEKKSLVQIYDSKKKRRAEESEVILRFNQKPSAGISYAAKCGHLDGTDAEEVARWLLQNKDTMEKTMIGEYLGREPEYQEGFSLKVLIAYVNSMDFDGLSFDDAIRFYLSGFRLPGEAQKIDRIMEKFAERYTSQNPDVFPTPDVAFILAFSIIMLNTDLHNPAIKEERRMTKEGFVRNNRGICDGQDLPHELLHGIFDRIKSNPISLKEDDEARERVGGTQSSSASSITTGLPSALSPAVFFTSHYDEMEKTKESNFDKERDQIVRTTEFLLKRRRHGNNEGTKSARKTNRQNTRSHHHVRYVRTVDSGLRDEYVSPMFEVAWGPSLAAFSTAMESANGTLGALFTIASDEELQQAAENAAETIEVCLTGFRFAVCTAGLCGNEVARDAFVLALARFSQLGTGILLEPRHVRCMQTMLGLARSDGELLGSSWEHIFKSLSEINRFHQLFQLLARNDKKSAEAAARRRKKLLARERRHQEREARRAANEASDTLVEEFSDDESTDDEYSIGDDLFSDSELDFSDEMDKKEIDEANARTVYEGISEALIEAIYERSASLSTEGVKEFVLQLCRVSRMEISHYGGQVGSNANQVNLTQVHYRQHHTLLQNSESEGFHHTQPNIYNLQKLVEATHYNMDSRPRLVFADIWTTVSAHLTSTALHSNPAVAMYAVDSFRQLSIQYLRREESGSFEFQRRFLKPLEAVMARSQLATTKELLLKCVERLILMFGNADGNGKGGMLRSGWRPVLTVLGLAGRDQDEDIAKLGFEMLTAQLQPCLAPQKGTGKEKSQPGVLLAERFVDIIDAVLIYVGGPHEEMGLKSIDNLLLLSKFLADDSFALPLIKNRHAVEEESKNDDRGMNLELELWWPILLGISKSVGDERKQLRRKSLSALMEIINTYFVPSEEEVHDDESDDRRLQTLQLIFRGILTPVLEFGDVGPGEAREPEVPTDFDRFITGAKETPKDPDNLGPKHFWLDSTFDQFMDGCIGLCLRSIKVFGEDTLVEEIFAMLNTCLLSDSGCLAVHGLRRLEQFVTSDLKDVTDDTWGTVAHMLRRCLAVRGLPKQPASSSKDDSADGDGGEENPALAYKEAIREFVMEENMLSDRRYIGCHAIFVIGTFLEGERFTPTLSLRWRLFLVTGLGKAIQDWEKAASIISENSAKATTRSTNPPNYLETAFYGRNWMNRFLLHVAAMKEVETTETKAQAAAQALVKDQTQSLVNGFLEKEAFLGHAEKKSSLDLEIFDRLTGLVKDILAGYAQLPDEHLVLMAWLNPVLSLCIHTSNEQIRIAIQKLVKRLHAEHLADDEV</sequence>
<feature type="compositionally biased region" description="Acidic residues" evidence="3">
    <location>
        <begin position="1346"/>
        <end position="1362"/>
    </location>
</feature>
<keyword evidence="6" id="KW-1185">Reference proteome</keyword>
<evidence type="ECO:0000256" key="1">
    <source>
        <dbReference type="ARBA" id="ARBA00004496"/>
    </source>
</evidence>
<feature type="compositionally biased region" description="Basic residues" evidence="3">
    <location>
        <begin position="1138"/>
        <end position="1150"/>
    </location>
</feature>
<feature type="region of interest" description="Disordered" evidence="3">
    <location>
        <begin position="1131"/>
        <end position="1150"/>
    </location>
</feature>
<feature type="compositionally biased region" description="Basic and acidic residues" evidence="3">
    <location>
        <begin position="175"/>
        <end position="190"/>
    </location>
</feature>
<feature type="compositionally biased region" description="Polar residues" evidence="3">
    <location>
        <begin position="551"/>
        <end position="563"/>
    </location>
</feature>
<dbReference type="InterPro" id="IPR015403">
    <property type="entry name" value="Mon2/Sec7/BIG1-like_HDS"/>
</dbReference>
<gene>
    <name evidence="5" type="ORF">CYCCA115_LOCUS20456</name>
</gene>
<dbReference type="EMBL" id="CAKOGP040002169">
    <property type="protein sequence ID" value="CAJ1964068.1"/>
    <property type="molecule type" value="Genomic_DNA"/>
</dbReference>
<dbReference type="InterPro" id="IPR000904">
    <property type="entry name" value="Sec7_dom"/>
</dbReference>
<dbReference type="PANTHER" id="PTHR10663:SF375">
    <property type="entry name" value="LD29171P"/>
    <property type="match status" value="1"/>
</dbReference>
<dbReference type="FunFam" id="1.10.1000.11:FF:000002">
    <property type="entry name" value="Cytohesin 1"/>
    <property type="match status" value="1"/>
</dbReference>
<evidence type="ECO:0000256" key="2">
    <source>
        <dbReference type="ARBA" id="ARBA00022490"/>
    </source>
</evidence>
<comment type="caution">
    <text evidence="5">The sequence shown here is derived from an EMBL/GenBank/DDBJ whole genome shotgun (WGS) entry which is preliminary data.</text>
</comment>
<feature type="compositionally biased region" description="Low complexity" evidence="3">
    <location>
        <begin position="107"/>
        <end position="119"/>
    </location>
</feature>
<dbReference type="Proteomes" id="UP001295423">
    <property type="component" value="Unassembled WGS sequence"/>
</dbReference>
<dbReference type="PROSITE" id="PS50190">
    <property type="entry name" value="SEC7"/>
    <property type="match status" value="1"/>
</dbReference>
<dbReference type="InterPro" id="IPR023394">
    <property type="entry name" value="Sec7_C_sf"/>
</dbReference>
<comment type="subcellular location">
    <subcellularLocation>
        <location evidence="1">Cytoplasm</location>
    </subcellularLocation>
</comment>
<dbReference type="CDD" id="cd00171">
    <property type="entry name" value="Sec7"/>
    <property type="match status" value="1"/>
</dbReference>
<dbReference type="Pfam" id="PF12783">
    <property type="entry name" value="Sec7-like_HUS"/>
    <property type="match status" value="1"/>
</dbReference>
<dbReference type="SUPFAM" id="SSF48371">
    <property type="entry name" value="ARM repeat"/>
    <property type="match status" value="1"/>
</dbReference>
<dbReference type="InterPro" id="IPR035999">
    <property type="entry name" value="Sec7_dom_sf"/>
</dbReference>
<feature type="compositionally biased region" description="Pro residues" evidence="3">
    <location>
        <begin position="24"/>
        <end position="35"/>
    </location>
</feature>
<dbReference type="InterPro" id="IPR032691">
    <property type="entry name" value="Mon2/Sec7/BIG1-like_HUS"/>
</dbReference>